<proteinExistence type="predicted"/>
<gene>
    <name evidence="1" type="ORF">J1N35_006292</name>
</gene>
<dbReference type="Proteomes" id="UP000828251">
    <property type="component" value="Unassembled WGS sequence"/>
</dbReference>
<reference evidence="1 2" key="1">
    <citation type="journal article" date="2021" name="Plant Biotechnol. J.">
        <title>Multi-omics assisted identification of the key and species-specific regulatory components of drought-tolerant mechanisms in Gossypium stocksii.</title>
        <authorList>
            <person name="Yu D."/>
            <person name="Ke L."/>
            <person name="Zhang D."/>
            <person name="Wu Y."/>
            <person name="Sun Y."/>
            <person name="Mei J."/>
            <person name="Sun J."/>
            <person name="Sun Y."/>
        </authorList>
    </citation>
    <scope>NUCLEOTIDE SEQUENCE [LARGE SCALE GENOMIC DNA]</scope>
    <source>
        <strain evidence="2">cv. E1</strain>
        <tissue evidence="1">Leaf</tissue>
    </source>
</reference>
<dbReference type="EMBL" id="JAIQCV010000002">
    <property type="protein sequence ID" value="KAH1123132.1"/>
    <property type="molecule type" value="Genomic_DNA"/>
</dbReference>
<dbReference type="PANTHER" id="PTHR33116">
    <property type="entry name" value="REVERSE TRANSCRIPTASE ZINC-BINDING DOMAIN-CONTAINING PROTEIN-RELATED-RELATED"/>
    <property type="match status" value="1"/>
</dbReference>
<accession>A0A9D3WFP4</accession>
<evidence type="ECO:0000313" key="2">
    <source>
        <dbReference type="Proteomes" id="UP000828251"/>
    </source>
</evidence>
<comment type="caution">
    <text evidence="1">The sequence shown here is derived from an EMBL/GenBank/DDBJ whole genome shotgun (WGS) entry which is preliminary data.</text>
</comment>
<protein>
    <recommendedName>
        <fullName evidence="3">Reverse transcriptase</fullName>
    </recommendedName>
</protein>
<organism evidence="1 2">
    <name type="scientific">Gossypium stocksii</name>
    <dbReference type="NCBI Taxonomy" id="47602"/>
    <lineage>
        <taxon>Eukaryota</taxon>
        <taxon>Viridiplantae</taxon>
        <taxon>Streptophyta</taxon>
        <taxon>Embryophyta</taxon>
        <taxon>Tracheophyta</taxon>
        <taxon>Spermatophyta</taxon>
        <taxon>Magnoliopsida</taxon>
        <taxon>eudicotyledons</taxon>
        <taxon>Gunneridae</taxon>
        <taxon>Pentapetalae</taxon>
        <taxon>rosids</taxon>
        <taxon>malvids</taxon>
        <taxon>Malvales</taxon>
        <taxon>Malvaceae</taxon>
        <taxon>Malvoideae</taxon>
        <taxon>Gossypium</taxon>
    </lineage>
</organism>
<sequence length="357" mass="40676">MTEEVYAALKGMGPTKAPGCDGEGLSSLIRLAEDKGFLIGVKASRSGPVISHLLFADDSILFGEATKEGVTILKNILQEYESCSDQCVNFNKSTIFFSSNTTKEVKAEISRMMGVRCSTNIERYLGLPNVIGRQKKESFQNIKDKINQKIENWSTRLLSRGGKEIFIKSVLQAIPTYAMTCFLLPKSLCGEFENIFAKFWWQNGKRKKGIHWCKWQFLCRPKEERRLGFRNMAQFNIALLAKKGWKIMNNQNSIVARVFKAKYFLNDSFLNSCLGNTEEDAENILCIPLACVAHDDLLVWGGKATGVFSIRSAYKLLQSFDDILRSYAVQPIYRNFYKELWQLSLPTKIKITVWRFS</sequence>
<dbReference type="PANTHER" id="PTHR33116:SF86">
    <property type="entry name" value="REVERSE TRANSCRIPTASE DOMAIN-CONTAINING PROTEIN"/>
    <property type="match status" value="1"/>
</dbReference>
<name>A0A9D3WFP4_9ROSI</name>
<evidence type="ECO:0000313" key="1">
    <source>
        <dbReference type="EMBL" id="KAH1123132.1"/>
    </source>
</evidence>
<dbReference type="OrthoDB" id="913740at2759"/>
<dbReference type="AlphaFoldDB" id="A0A9D3WFP4"/>
<evidence type="ECO:0008006" key="3">
    <source>
        <dbReference type="Google" id="ProtNLM"/>
    </source>
</evidence>
<keyword evidence="2" id="KW-1185">Reference proteome</keyword>